<comment type="caution">
    <text evidence="1">The sequence shown here is derived from an EMBL/GenBank/DDBJ whole genome shotgun (WGS) entry which is preliminary data.</text>
</comment>
<protein>
    <submittedName>
        <fullName evidence="1">Uncharacterized protein</fullName>
    </submittedName>
</protein>
<name>A0ACB7YPB3_9ERIC</name>
<gene>
    <name evidence="1" type="ORF">Vadar_020037</name>
</gene>
<evidence type="ECO:0000313" key="1">
    <source>
        <dbReference type="EMBL" id="KAH7854999.1"/>
    </source>
</evidence>
<sequence length="92" mass="10632">MDSINKDFSLSLKIMINTAFSIYDKAEGRRIRVIPVLKVVECPKQPTNVECGFYVMKYMKDVIKEESILRSGNFKGKRTYMQVKLMKCELSG</sequence>
<dbReference type="Proteomes" id="UP000828048">
    <property type="component" value="Chromosome 11"/>
</dbReference>
<organism evidence="1 2">
    <name type="scientific">Vaccinium darrowii</name>
    <dbReference type="NCBI Taxonomy" id="229202"/>
    <lineage>
        <taxon>Eukaryota</taxon>
        <taxon>Viridiplantae</taxon>
        <taxon>Streptophyta</taxon>
        <taxon>Embryophyta</taxon>
        <taxon>Tracheophyta</taxon>
        <taxon>Spermatophyta</taxon>
        <taxon>Magnoliopsida</taxon>
        <taxon>eudicotyledons</taxon>
        <taxon>Gunneridae</taxon>
        <taxon>Pentapetalae</taxon>
        <taxon>asterids</taxon>
        <taxon>Ericales</taxon>
        <taxon>Ericaceae</taxon>
        <taxon>Vaccinioideae</taxon>
        <taxon>Vaccinieae</taxon>
        <taxon>Vaccinium</taxon>
    </lineage>
</organism>
<reference evidence="1 2" key="1">
    <citation type="journal article" date="2021" name="Hortic Res">
        <title>High-quality reference genome and annotation aids understanding of berry development for evergreen blueberry (Vaccinium darrowii).</title>
        <authorList>
            <person name="Yu J."/>
            <person name="Hulse-Kemp A.M."/>
            <person name="Babiker E."/>
            <person name="Staton M."/>
        </authorList>
    </citation>
    <scope>NUCLEOTIDE SEQUENCE [LARGE SCALE GENOMIC DNA]</scope>
    <source>
        <strain evidence="2">cv. NJ 8807/NJ 8810</strain>
        <tissue evidence="1">Young leaf</tissue>
    </source>
</reference>
<evidence type="ECO:0000313" key="2">
    <source>
        <dbReference type="Proteomes" id="UP000828048"/>
    </source>
</evidence>
<dbReference type="EMBL" id="CM037161">
    <property type="protein sequence ID" value="KAH7854999.1"/>
    <property type="molecule type" value="Genomic_DNA"/>
</dbReference>
<proteinExistence type="predicted"/>
<accession>A0ACB7YPB3</accession>
<keyword evidence="2" id="KW-1185">Reference proteome</keyword>